<keyword evidence="4" id="KW-1185">Reference proteome</keyword>
<sequence length="425" mass="47625">MVVQPEVMLWGWTSHDLSSGSDTTTILVTVPAALGTFWKLSLGVAIGLSWPCAARILTRIWEWMRVFRNWLNRRIGSESEQQPLLSENRAELGGDPGPSTTSEIDPAVDRNNVHDDTPPSREATREPEDHPTKSRYCSTKKTIWSNIGVLLAASAVMFAYAGALVGEMPTNNTALANSADCGFWDLNRNTDWRIQDNDDLIQARKEMEAGHYAKSCYGEQLTAQSEQCNIFQPPVIAYQKEKINCPFPCRDPNKCICANGIYRSAVRFDTGTFRLDKLGLNAAHLPLVRRTSTFVPLDIEYGFVDAIPDDKAFWKFEYYLGPINDSAGYRNFTFVSRGYPFNWGVADYAVSVYEATPSGPDHDAWDPIPDLERGTNTFMTVVFVSSCRILYNGPCTDPVFPANLKYTPNGRPFPKYVNNNPRPES</sequence>
<organism evidence="3 4">
    <name type="scientific">Apiospora marii</name>
    <dbReference type="NCBI Taxonomy" id="335849"/>
    <lineage>
        <taxon>Eukaryota</taxon>
        <taxon>Fungi</taxon>
        <taxon>Dikarya</taxon>
        <taxon>Ascomycota</taxon>
        <taxon>Pezizomycotina</taxon>
        <taxon>Sordariomycetes</taxon>
        <taxon>Xylariomycetidae</taxon>
        <taxon>Amphisphaeriales</taxon>
        <taxon>Apiosporaceae</taxon>
        <taxon>Apiospora</taxon>
    </lineage>
</organism>
<evidence type="ECO:0000313" key="3">
    <source>
        <dbReference type="EMBL" id="KAK8037309.1"/>
    </source>
</evidence>
<comment type="caution">
    <text evidence="3">The sequence shown here is derived from an EMBL/GenBank/DDBJ whole genome shotgun (WGS) entry which is preliminary data.</text>
</comment>
<name>A0ABR1SUE7_9PEZI</name>
<protein>
    <submittedName>
        <fullName evidence="3">Uncharacterized protein</fullName>
    </submittedName>
</protein>
<evidence type="ECO:0000256" key="2">
    <source>
        <dbReference type="SAM" id="Phobius"/>
    </source>
</evidence>
<dbReference type="Proteomes" id="UP001396898">
    <property type="component" value="Unassembled WGS sequence"/>
</dbReference>
<keyword evidence="2" id="KW-0472">Membrane</keyword>
<keyword evidence="2" id="KW-1133">Transmembrane helix</keyword>
<feature type="region of interest" description="Disordered" evidence="1">
    <location>
        <begin position="82"/>
        <end position="135"/>
    </location>
</feature>
<proteinExistence type="predicted"/>
<reference evidence="3 4" key="1">
    <citation type="submission" date="2023-01" db="EMBL/GenBank/DDBJ databases">
        <title>Analysis of 21 Apiospora genomes using comparative genomics revels a genus with tremendous synthesis potential of carbohydrate active enzymes and secondary metabolites.</title>
        <authorList>
            <person name="Sorensen T."/>
        </authorList>
    </citation>
    <scope>NUCLEOTIDE SEQUENCE [LARGE SCALE GENOMIC DNA]</scope>
    <source>
        <strain evidence="3 4">CBS 20057</strain>
    </source>
</reference>
<feature type="compositionally biased region" description="Basic and acidic residues" evidence="1">
    <location>
        <begin position="107"/>
        <end position="132"/>
    </location>
</feature>
<accession>A0ABR1SUE7</accession>
<evidence type="ECO:0000313" key="4">
    <source>
        <dbReference type="Proteomes" id="UP001396898"/>
    </source>
</evidence>
<feature type="transmembrane region" description="Helical" evidence="2">
    <location>
        <begin position="143"/>
        <end position="165"/>
    </location>
</feature>
<keyword evidence="2" id="KW-0812">Transmembrane</keyword>
<evidence type="ECO:0000256" key="1">
    <source>
        <dbReference type="SAM" id="MobiDB-lite"/>
    </source>
</evidence>
<gene>
    <name evidence="3" type="ORF">PG991_000655</name>
</gene>
<dbReference type="EMBL" id="JAQQWI010000002">
    <property type="protein sequence ID" value="KAK8037309.1"/>
    <property type="molecule type" value="Genomic_DNA"/>
</dbReference>
<feature type="transmembrane region" description="Helical" evidence="2">
    <location>
        <begin position="37"/>
        <end position="58"/>
    </location>
</feature>